<evidence type="ECO:0000313" key="2">
    <source>
        <dbReference type="EMBL" id="XCB08941.1"/>
    </source>
</evidence>
<feature type="transmembrane region" description="Helical" evidence="1">
    <location>
        <begin position="15"/>
        <end position="36"/>
    </location>
</feature>
<protein>
    <recommendedName>
        <fullName evidence="3">Holin</fullName>
    </recommendedName>
</protein>
<keyword evidence="1" id="KW-1133">Transmembrane helix</keyword>
<keyword evidence="1" id="KW-0812">Transmembrane</keyword>
<organism evidence="2">
    <name type="scientific">Stenotrophomonas phage vB_SmaS_QH3</name>
    <dbReference type="NCBI Taxonomy" id="3229738"/>
    <lineage>
        <taxon>Viruses</taxon>
        <taxon>Duplodnaviria</taxon>
        <taxon>Heunggongvirae</taxon>
        <taxon>Uroviricota</taxon>
        <taxon>Caudoviricetes</taxon>
        <taxon>Jondennisvirinae</taxon>
        <taxon>Septimatrevirus</taxon>
    </lineage>
</organism>
<keyword evidence="1" id="KW-0472">Membrane</keyword>
<dbReference type="EMBL" id="PP932004">
    <property type="protein sequence ID" value="XCB08941.1"/>
    <property type="molecule type" value="Genomic_DNA"/>
</dbReference>
<name>A0AAU7YUX0_9CAUD</name>
<proteinExistence type="predicted"/>
<accession>A0AAU7YUX0</accession>
<dbReference type="PROSITE" id="PS51257">
    <property type="entry name" value="PROKAR_LIPOPROTEIN"/>
    <property type="match status" value="1"/>
</dbReference>
<sequence length="104" mass="11662">MNERPTKIIDAKLPLPWLIGSACAVVFSMGGVFVKLDSVGASLTKLEAKTDTRDDRINVLAQTLIQQQGKNDVQDAQITGVQNEARDLRRDVEEIKKNQRWMPK</sequence>
<evidence type="ECO:0008006" key="3">
    <source>
        <dbReference type="Google" id="ProtNLM"/>
    </source>
</evidence>
<evidence type="ECO:0000256" key="1">
    <source>
        <dbReference type="SAM" id="Phobius"/>
    </source>
</evidence>
<reference evidence="2" key="1">
    <citation type="submission" date="2024-06" db="EMBL/GenBank/DDBJ databases">
        <authorList>
            <person name="Cheng P."/>
            <person name="A X."/>
        </authorList>
    </citation>
    <scope>NUCLEOTIDE SEQUENCE</scope>
</reference>